<protein>
    <recommendedName>
        <fullName evidence="6">AP2/ERF domain-containing protein</fullName>
    </recommendedName>
</protein>
<dbReference type="SUPFAM" id="SSF54171">
    <property type="entry name" value="DNA-binding domain"/>
    <property type="match status" value="1"/>
</dbReference>
<evidence type="ECO:0000259" key="6">
    <source>
        <dbReference type="PROSITE" id="PS51032"/>
    </source>
</evidence>
<comment type="subcellular location">
    <subcellularLocation>
        <location evidence="1">Nucleus</location>
    </subcellularLocation>
</comment>
<keyword evidence="5" id="KW-0539">Nucleus</keyword>
<name>A0ABP1B671_9BRYO</name>
<dbReference type="InterPro" id="IPR001471">
    <property type="entry name" value="AP2/ERF_dom"/>
</dbReference>
<evidence type="ECO:0000313" key="8">
    <source>
        <dbReference type="Proteomes" id="UP001497522"/>
    </source>
</evidence>
<reference evidence="7 8" key="1">
    <citation type="submission" date="2024-03" db="EMBL/GenBank/DDBJ databases">
        <authorList>
            <consortium name="ELIXIR-Norway"/>
            <consortium name="Elixir Norway"/>
        </authorList>
    </citation>
    <scope>NUCLEOTIDE SEQUENCE [LARGE SCALE GENOMIC DNA]</scope>
</reference>
<dbReference type="PROSITE" id="PS51032">
    <property type="entry name" value="AP2_ERF"/>
    <property type="match status" value="1"/>
</dbReference>
<evidence type="ECO:0000313" key="7">
    <source>
        <dbReference type="EMBL" id="CAK9870681.1"/>
    </source>
</evidence>
<evidence type="ECO:0000256" key="5">
    <source>
        <dbReference type="ARBA" id="ARBA00023242"/>
    </source>
</evidence>
<evidence type="ECO:0000256" key="3">
    <source>
        <dbReference type="ARBA" id="ARBA00023125"/>
    </source>
</evidence>
<keyword evidence="3" id="KW-0238">DNA-binding</keyword>
<feature type="domain" description="AP2/ERF" evidence="6">
    <location>
        <begin position="175"/>
        <end position="232"/>
    </location>
</feature>
<evidence type="ECO:0000256" key="1">
    <source>
        <dbReference type="ARBA" id="ARBA00004123"/>
    </source>
</evidence>
<keyword evidence="8" id="KW-1185">Reference proteome</keyword>
<proteinExistence type="predicted"/>
<sequence length="419" mass="44936">MINSCQETSGDATDGLQDLDGIAAVVGQRALFGGPGDQVQVSRSTGTLEALSCTSSFPTMLLDQDSSWQTMSGAADQSSHEMMIVKSLPNLEPLPPESKCSTFTSSSNDLGVSCVAAPQEGGGHGISSSDTFFPYLESLRAFAAPEINCVSEKLVMTSSVDGDGAPGLRTSALQVYRGARKRPWGRWSAEIRDRIGRCRHCLDTFDTAVDAARAYDAAARRLRGFKARTNFPIPQLSCTSSSNNSLSPSTPSSNSNLDRLLFHAGRRPCADIISCNRSLCARSDLQVLTIQSLSTQIRTHGSSPNGTGLQLQPSTRKMIASNAGLGEEIRGAPPRLAAADRELFLNIIDTPTAPSCAPGSLPRLVDQHHMTDHETVRTHDRNSAILELELKLGFYSTTEPACSRLRGSSKQQYSSSLPR</sequence>
<dbReference type="Pfam" id="PF00847">
    <property type="entry name" value="AP2"/>
    <property type="match status" value="1"/>
</dbReference>
<dbReference type="Proteomes" id="UP001497522">
    <property type="component" value="Chromosome 2"/>
</dbReference>
<dbReference type="PRINTS" id="PR00367">
    <property type="entry name" value="ETHRSPELEMNT"/>
</dbReference>
<dbReference type="InterPro" id="IPR016177">
    <property type="entry name" value="DNA-bd_dom_sf"/>
</dbReference>
<evidence type="ECO:0000256" key="2">
    <source>
        <dbReference type="ARBA" id="ARBA00023015"/>
    </source>
</evidence>
<dbReference type="SMART" id="SM00380">
    <property type="entry name" value="AP2"/>
    <property type="match status" value="1"/>
</dbReference>
<organism evidence="7 8">
    <name type="scientific">Sphagnum jensenii</name>
    <dbReference type="NCBI Taxonomy" id="128206"/>
    <lineage>
        <taxon>Eukaryota</taxon>
        <taxon>Viridiplantae</taxon>
        <taxon>Streptophyta</taxon>
        <taxon>Embryophyta</taxon>
        <taxon>Bryophyta</taxon>
        <taxon>Sphagnophytina</taxon>
        <taxon>Sphagnopsida</taxon>
        <taxon>Sphagnales</taxon>
        <taxon>Sphagnaceae</taxon>
        <taxon>Sphagnum</taxon>
    </lineage>
</organism>
<accession>A0ABP1B671</accession>
<dbReference type="PANTHER" id="PTHR31677">
    <property type="entry name" value="AP2 DOMAIN CLASS TRANSCRIPTION FACTOR"/>
    <property type="match status" value="1"/>
</dbReference>
<dbReference type="EMBL" id="OZ023703">
    <property type="protein sequence ID" value="CAK9870681.1"/>
    <property type="molecule type" value="Genomic_DNA"/>
</dbReference>
<dbReference type="Gene3D" id="3.30.730.10">
    <property type="entry name" value="AP2/ERF domain"/>
    <property type="match status" value="1"/>
</dbReference>
<dbReference type="PANTHER" id="PTHR31677:SF75">
    <property type="entry name" value="ETHYLENE-RESPONSIVE TRANSCRIPTION FACTOR ERF084"/>
    <property type="match status" value="1"/>
</dbReference>
<evidence type="ECO:0000256" key="4">
    <source>
        <dbReference type="ARBA" id="ARBA00023163"/>
    </source>
</evidence>
<dbReference type="InterPro" id="IPR036955">
    <property type="entry name" value="AP2/ERF_dom_sf"/>
</dbReference>
<keyword evidence="4" id="KW-0804">Transcription</keyword>
<gene>
    <name evidence="7" type="ORF">CSSPJE1EN2_LOCUS13349</name>
</gene>
<keyword evidence="2" id="KW-0805">Transcription regulation</keyword>